<proteinExistence type="predicted"/>
<dbReference type="KEGG" id="vg:64471789"/>
<dbReference type="Proteomes" id="UP000264237">
    <property type="component" value="Segment"/>
</dbReference>
<organism evidence="1 2">
    <name type="scientific">Streptomyces phage Thestral</name>
    <dbReference type="NCBI Taxonomy" id="2301715"/>
    <lineage>
        <taxon>Viruses</taxon>
        <taxon>Duplodnaviria</taxon>
        <taxon>Heunggongvirae</taxon>
        <taxon>Uroviricota</taxon>
        <taxon>Caudoviricetes</taxon>
        <taxon>Arquatrovirinae</taxon>
        <taxon>Caelumvirus</taxon>
        <taxon>Caelumvirus thestral</taxon>
    </lineage>
</organism>
<accession>A0A385E2Y4</accession>
<gene>
    <name evidence="1" type="primary">72</name>
    <name evidence="1" type="ORF">SEA_THESTRAL_72</name>
</gene>
<dbReference type="EMBL" id="MH651190">
    <property type="protein sequence ID" value="AXQ65267.1"/>
    <property type="molecule type" value="Genomic_DNA"/>
</dbReference>
<dbReference type="GeneID" id="64471789"/>
<evidence type="ECO:0000313" key="2">
    <source>
        <dbReference type="Proteomes" id="UP000264237"/>
    </source>
</evidence>
<protein>
    <submittedName>
        <fullName evidence="1">Uncharacterized protein</fullName>
    </submittedName>
</protein>
<dbReference type="RefSeq" id="YP_010055855.1">
    <property type="nucleotide sequence ID" value="NC_054670.1"/>
</dbReference>
<name>A0A385E2Y4_9CAUD</name>
<reference evidence="2" key="1">
    <citation type="submission" date="2018-07" db="EMBL/GenBank/DDBJ databases">
        <authorList>
            <person name="Ceviker L.M."/>
            <person name="Benitez L.F."/>
            <person name="McCown C.A."/>
            <person name="Nayek S."/>
            <person name="Bhuiyan S."/>
            <person name="Hughes L.E."/>
            <person name="Garlena R.A."/>
            <person name="Russell D.A."/>
            <person name="Pope W.H."/>
            <person name="Jacobs-Sera D."/>
            <person name="Hatfull G.F."/>
        </authorList>
    </citation>
    <scope>NUCLEOTIDE SEQUENCE [LARGE SCALE GENOMIC DNA]</scope>
</reference>
<keyword evidence="2" id="KW-1185">Reference proteome</keyword>
<evidence type="ECO:0000313" key="1">
    <source>
        <dbReference type="EMBL" id="AXQ65267.1"/>
    </source>
</evidence>
<sequence length="141" mass="16003">MPTAEQITTFLTDERAQDIMDTASYGGITYWATEPTDEERAGFPADKKWIIVEGSAPHPLFPFDDEREVHGVHFLNADDIRTAYGKLLDLDQKYVNREYHGYILDSWLERTEKDGIETGNIDAGTADVIVQVAIFDEVRYG</sequence>